<evidence type="ECO:0000256" key="2">
    <source>
        <dbReference type="SAM" id="Phobius"/>
    </source>
</evidence>
<organism evidence="3 4">
    <name type="scientific">Lysinibacillus odysseyi 34hs-1 = NBRC 100172</name>
    <dbReference type="NCBI Taxonomy" id="1220589"/>
    <lineage>
        <taxon>Bacteria</taxon>
        <taxon>Bacillati</taxon>
        <taxon>Bacillota</taxon>
        <taxon>Bacilli</taxon>
        <taxon>Bacillales</taxon>
        <taxon>Bacillaceae</taxon>
        <taxon>Lysinibacillus</taxon>
    </lineage>
</organism>
<feature type="compositionally biased region" description="Polar residues" evidence="1">
    <location>
        <begin position="78"/>
        <end position="103"/>
    </location>
</feature>
<dbReference type="STRING" id="1220589.CD32_19675"/>
<evidence type="ECO:0000313" key="4">
    <source>
        <dbReference type="Proteomes" id="UP000030437"/>
    </source>
</evidence>
<dbReference type="RefSeq" id="WP_036158042.1">
    <property type="nucleotide sequence ID" value="NZ_AVCX01000001.1"/>
</dbReference>
<dbReference type="OrthoDB" id="2454584at2"/>
<dbReference type="Proteomes" id="UP000030437">
    <property type="component" value="Unassembled WGS sequence"/>
</dbReference>
<reference evidence="3 4" key="1">
    <citation type="submission" date="2014-02" db="EMBL/GenBank/DDBJ databases">
        <title>Draft genome sequence of Lysinibacillus odysseyi NBRC 100172.</title>
        <authorList>
            <person name="Zhang F."/>
            <person name="Wang G."/>
            <person name="Zhang L."/>
        </authorList>
    </citation>
    <scope>NUCLEOTIDE SEQUENCE [LARGE SCALE GENOMIC DNA]</scope>
    <source>
        <strain evidence="3 4">NBRC 100172</strain>
    </source>
</reference>
<dbReference type="EMBL" id="JPVP01000060">
    <property type="protein sequence ID" value="KGR81576.1"/>
    <property type="molecule type" value="Genomic_DNA"/>
</dbReference>
<feature type="transmembrane region" description="Helical" evidence="2">
    <location>
        <begin position="6"/>
        <end position="21"/>
    </location>
</feature>
<keyword evidence="2" id="KW-1133">Transmembrane helix</keyword>
<protein>
    <submittedName>
        <fullName evidence="3">Uncharacterized protein</fullName>
    </submittedName>
</protein>
<comment type="caution">
    <text evidence="3">The sequence shown here is derived from an EMBL/GenBank/DDBJ whole genome shotgun (WGS) entry which is preliminary data.</text>
</comment>
<accession>A0A0A3I9Y8</accession>
<proteinExistence type="predicted"/>
<evidence type="ECO:0000313" key="3">
    <source>
        <dbReference type="EMBL" id="KGR81576.1"/>
    </source>
</evidence>
<keyword evidence="2" id="KW-0472">Membrane</keyword>
<keyword evidence="2" id="KW-0812">Transmembrane</keyword>
<sequence>MDLSLILMGVGIVLIIISFFLQDRTKHIEKEVEELSIGIYQETNGIKRRLKIVEEELLLEPNFKVQSPKPAPKKTPMETFQQVASQMKNTHPSASQGQQASGNTKPIHSILVSQVIELDKQGLSIEEISKLSTLTPDQVRSILSNGGI</sequence>
<keyword evidence="4" id="KW-1185">Reference proteome</keyword>
<dbReference type="eggNOG" id="ENOG5032Z9X">
    <property type="taxonomic scope" value="Bacteria"/>
</dbReference>
<name>A0A0A3I9Y8_9BACI</name>
<feature type="region of interest" description="Disordered" evidence="1">
    <location>
        <begin position="64"/>
        <end position="103"/>
    </location>
</feature>
<dbReference type="AlphaFoldDB" id="A0A0A3I9Y8"/>
<gene>
    <name evidence="3" type="ORF">CD32_19675</name>
</gene>
<evidence type="ECO:0000256" key="1">
    <source>
        <dbReference type="SAM" id="MobiDB-lite"/>
    </source>
</evidence>